<proteinExistence type="predicted"/>
<feature type="transmembrane region" description="Helical" evidence="1">
    <location>
        <begin position="347"/>
        <end position="366"/>
    </location>
</feature>
<feature type="transmembrane region" description="Helical" evidence="1">
    <location>
        <begin position="192"/>
        <end position="222"/>
    </location>
</feature>
<keyword evidence="1" id="KW-0472">Membrane</keyword>
<accession>A0A918VFJ1</accession>
<feature type="transmembrane region" description="Helical" evidence="1">
    <location>
        <begin position="234"/>
        <end position="253"/>
    </location>
</feature>
<evidence type="ECO:0000313" key="2">
    <source>
        <dbReference type="EMBL" id="GGZ92851.1"/>
    </source>
</evidence>
<feature type="transmembrane region" description="Helical" evidence="1">
    <location>
        <begin position="317"/>
        <end position="335"/>
    </location>
</feature>
<sequence>MVVFPAVMPAHRPFDWSALRSGAPLDSRAVPLASAALAWLVAAGFMAALAWACLVRGPWYDEFYTWHVTRPDRGFWESLRGSWLADNHPPLYYALTWPLRQLGGTIEVHRLASLGVTAAALAAGWALLHGQPRLWLTGAVFLLVLAGHEGALRAGSELRSYFLSYAACAVLVLALVAGWLEQGLPRRGQRIALWLALGVAFNTHIVTSLIAGALVLPFLLAAWLRGNRPLARTLALPALAAGSALLATSAVQVPRWNRQTAQFWIPAGLDAARWSFEYAARRTLVANWTVTLAGAAGALAMLVRAVRQRRLERRAEAALLLIAGTVLAAAILLGLHTLRPIVIERYLIGLVPALAMLLALALAALADRLPPRIAVLLLVLAAVNAAVSVTESAHRAAARQSWSGTAALIAQVQRACPATAVHIDPDHWNSWTMSFPPADNRPAFFAAYALMAQRGGFTLEPLASRRIAADCPTLFWAEHDTLRSFDPARITAHLSPQGFALDGVWQYRIDHGWVASNRPLDSALTAN</sequence>
<dbReference type="Proteomes" id="UP000634139">
    <property type="component" value="Unassembled WGS sequence"/>
</dbReference>
<keyword evidence="1" id="KW-1133">Transmembrane helix</keyword>
<dbReference type="AlphaFoldDB" id="A0A918VFJ1"/>
<organism evidence="2 3">
    <name type="scientific">Novosphingobium arvoryzae</name>
    <dbReference type="NCBI Taxonomy" id="1256514"/>
    <lineage>
        <taxon>Bacteria</taxon>
        <taxon>Pseudomonadati</taxon>
        <taxon>Pseudomonadota</taxon>
        <taxon>Alphaproteobacteria</taxon>
        <taxon>Sphingomonadales</taxon>
        <taxon>Sphingomonadaceae</taxon>
        <taxon>Novosphingobium</taxon>
    </lineage>
</organism>
<keyword evidence="1" id="KW-0812">Transmembrane</keyword>
<feature type="transmembrane region" description="Helical" evidence="1">
    <location>
        <begin position="373"/>
        <end position="390"/>
    </location>
</feature>
<evidence type="ECO:0000256" key="1">
    <source>
        <dbReference type="SAM" id="Phobius"/>
    </source>
</evidence>
<feature type="transmembrane region" description="Helical" evidence="1">
    <location>
        <begin position="285"/>
        <end position="305"/>
    </location>
</feature>
<name>A0A918VFJ1_9SPHN</name>
<keyword evidence="3" id="KW-1185">Reference proteome</keyword>
<dbReference type="EMBL" id="BMZD01000002">
    <property type="protein sequence ID" value="GGZ92851.1"/>
    <property type="molecule type" value="Genomic_DNA"/>
</dbReference>
<comment type="caution">
    <text evidence="2">The sequence shown here is derived from an EMBL/GenBank/DDBJ whole genome shotgun (WGS) entry which is preliminary data.</text>
</comment>
<feature type="transmembrane region" description="Helical" evidence="1">
    <location>
        <begin position="29"/>
        <end position="54"/>
    </location>
</feature>
<gene>
    <name evidence="2" type="ORF">GCM10011617_10640</name>
</gene>
<reference evidence="2" key="2">
    <citation type="submission" date="2020-09" db="EMBL/GenBank/DDBJ databases">
        <authorList>
            <person name="Sun Q."/>
            <person name="Kim S."/>
        </authorList>
    </citation>
    <scope>NUCLEOTIDE SEQUENCE</scope>
    <source>
        <strain evidence="2">KCTC 32422</strain>
    </source>
</reference>
<protein>
    <recommendedName>
        <fullName evidence="4">Glycosyltransferase RgtA/B/C/D-like domain-containing protein</fullName>
    </recommendedName>
</protein>
<evidence type="ECO:0008006" key="4">
    <source>
        <dbReference type="Google" id="ProtNLM"/>
    </source>
</evidence>
<evidence type="ECO:0000313" key="3">
    <source>
        <dbReference type="Proteomes" id="UP000634139"/>
    </source>
</evidence>
<dbReference type="RefSeq" id="WP_189539383.1">
    <property type="nucleotide sequence ID" value="NZ_BMZD01000002.1"/>
</dbReference>
<feature type="transmembrane region" description="Helical" evidence="1">
    <location>
        <begin position="161"/>
        <end position="180"/>
    </location>
</feature>
<reference evidence="2" key="1">
    <citation type="journal article" date="2014" name="Int. J. Syst. Evol. Microbiol.">
        <title>Complete genome sequence of Corynebacterium casei LMG S-19264T (=DSM 44701T), isolated from a smear-ripened cheese.</title>
        <authorList>
            <consortium name="US DOE Joint Genome Institute (JGI-PGF)"/>
            <person name="Walter F."/>
            <person name="Albersmeier A."/>
            <person name="Kalinowski J."/>
            <person name="Ruckert C."/>
        </authorList>
    </citation>
    <scope>NUCLEOTIDE SEQUENCE</scope>
    <source>
        <strain evidence="2">KCTC 32422</strain>
    </source>
</reference>